<dbReference type="AlphaFoldDB" id="A0A938Y7K9"/>
<name>A0A938Y7K9_9ACTN</name>
<dbReference type="InterPro" id="IPR025475">
    <property type="entry name" value="DUF4326"/>
</dbReference>
<organism evidence="2 3">
    <name type="scientific">Nakamurella leprariae</name>
    <dbReference type="NCBI Taxonomy" id="2803911"/>
    <lineage>
        <taxon>Bacteria</taxon>
        <taxon>Bacillati</taxon>
        <taxon>Actinomycetota</taxon>
        <taxon>Actinomycetes</taxon>
        <taxon>Nakamurellales</taxon>
        <taxon>Nakamurellaceae</taxon>
        <taxon>Nakamurella</taxon>
    </lineage>
</organism>
<dbReference type="EMBL" id="JAERWK010000010">
    <property type="protein sequence ID" value="MBM9467295.1"/>
    <property type="molecule type" value="Genomic_DNA"/>
</dbReference>
<proteinExistence type="predicted"/>
<evidence type="ECO:0000313" key="2">
    <source>
        <dbReference type="EMBL" id="MBM9467295.1"/>
    </source>
</evidence>
<dbReference type="Proteomes" id="UP000663792">
    <property type="component" value="Unassembled WGS sequence"/>
</dbReference>
<keyword evidence="3" id="KW-1185">Reference proteome</keyword>
<accession>A0A938Y7K9</accession>
<comment type="caution">
    <text evidence="2">The sequence shown here is derived from an EMBL/GenBank/DDBJ whole genome shotgun (WGS) entry which is preliminary data.</text>
</comment>
<evidence type="ECO:0000313" key="3">
    <source>
        <dbReference type="Proteomes" id="UP000663792"/>
    </source>
</evidence>
<feature type="domain" description="DUF4326" evidence="1">
    <location>
        <begin position="22"/>
        <end position="127"/>
    </location>
</feature>
<dbReference type="RefSeq" id="WP_205260250.1">
    <property type="nucleotide sequence ID" value="NZ_JAERWK010000010.1"/>
</dbReference>
<gene>
    <name evidence="2" type="ORF">JL106_08385</name>
</gene>
<evidence type="ECO:0000259" key="1">
    <source>
        <dbReference type="Pfam" id="PF14216"/>
    </source>
</evidence>
<reference evidence="2" key="1">
    <citation type="submission" date="2021-01" db="EMBL/GenBank/DDBJ databases">
        <title>YIM 132084 draft genome.</title>
        <authorList>
            <person name="An D."/>
        </authorList>
    </citation>
    <scope>NUCLEOTIDE SEQUENCE</scope>
    <source>
        <strain evidence="2">YIM 132084</strain>
    </source>
</reference>
<protein>
    <submittedName>
        <fullName evidence="2">DUF4326 domain-containing protein</fullName>
    </submittedName>
</protein>
<dbReference type="Pfam" id="PF14216">
    <property type="entry name" value="DUF4326"/>
    <property type="match status" value="1"/>
</dbReference>
<sequence length="135" mass="14386">MSNERAASTVRAGGPRRVQLHRTRGWRKPPGVVVVARPSRWGNPFRLSGPDRVVDTLGDEPVVITCSRGASRATAVAMFRAALRDGELPFDGATVVAELSGHDLACWCPLLDADGAPVPCHADVLLEVANAGRPR</sequence>